<reference evidence="1" key="1">
    <citation type="submission" date="2014-12" db="EMBL/GenBank/DDBJ databases">
        <title>Insight into the proteome of Arion vulgaris.</title>
        <authorList>
            <person name="Aradska J."/>
            <person name="Bulat T."/>
            <person name="Smidak R."/>
            <person name="Sarate P."/>
            <person name="Gangsoo J."/>
            <person name="Sialana F."/>
            <person name="Bilban M."/>
            <person name="Lubec G."/>
        </authorList>
    </citation>
    <scope>NUCLEOTIDE SEQUENCE</scope>
    <source>
        <tissue evidence="1">Skin</tissue>
    </source>
</reference>
<evidence type="ECO:0000313" key="1">
    <source>
        <dbReference type="EMBL" id="CEK62003.1"/>
    </source>
</evidence>
<dbReference type="EMBL" id="HACG01015138">
    <property type="protein sequence ID" value="CEK62003.1"/>
    <property type="molecule type" value="Transcribed_RNA"/>
</dbReference>
<name>A0A0B6Z0I1_9EUPU</name>
<accession>A0A0B6Z0I1</accession>
<feature type="non-terminal residue" evidence="1">
    <location>
        <position position="68"/>
    </location>
</feature>
<feature type="non-terminal residue" evidence="1">
    <location>
        <position position="1"/>
    </location>
</feature>
<sequence>NISRALVSLYLLCDKTGVYTCVLHDTSYTVQVQISKYLNYMESSERFVTGSENISSAPWPATAPATIL</sequence>
<organism evidence="1">
    <name type="scientific">Arion vulgaris</name>
    <dbReference type="NCBI Taxonomy" id="1028688"/>
    <lineage>
        <taxon>Eukaryota</taxon>
        <taxon>Metazoa</taxon>
        <taxon>Spiralia</taxon>
        <taxon>Lophotrochozoa</taxon>
        <taxon>Mollusca</taxon>
        <taxon>Gastropoda</taxon>
        <taxon>Heterobranchia</taxon>
        <taxon>Euthyneura</taxon>
        <taxon>Panpulmonata</taxon>
        <taxon>Eupulmonata</taxon>
        <taxon>Stylommatophora</taxon>
        <taxon>Helicina</taxon>
        <taxon>Arionoidea</taxon>
        <taxon>Arionidae</taxon>
        <taxon>Arion</taxon>
    </lineage>
</organism>
<proteinExistence type="predicted"/>
<gene>
    <name evidence="1" type="primary">ORF43911</name>
</gene>
<dbReference type="AlphaFoldDB" id="A0A0B6Z0I1"/>
<protein>
    <submittedName>
        <fullName evidence="1">Uncharacterized protein</fullName>
    </submittedName>
</protein>